<dbReference type="Proteomes" id="UP001597206">
    <property type="component" value="Unassembled WGS sequence"/>
</dbReference>
<evidence type="ECO:0000313" key="1">
    <source>
        <dbReference type="EMBL" id="MFD1121866.1"/>
    </source>
</evidence>
<dbReference type="Pfam" id="PF03837">
    <property type="entry name" value="RecT"/>
    <property type="match status" value="1"/>
</dbReference>
<dbReference type="NCBIfam" id="TIGR00616">
    <property type="entry name" value="rect"/>
    <property type="match status" value="1"/>
</dbReference>
<comment type="caution">
    <text evidence="1">The sequence shown here is derived from an EMBL/GenBank/DDBJ whole genome shotgun (WGS) entry which is preliminary data.</text>
</comment>
<evidence type="ECO:0000313" key="2">
    <source>
        <dbReference type="Proteomes" id="UP001597206"/>
    </source>
</evidence>
<dbReference type="EMBL" id="JBHTLN010000001">
    <property type="protein sequence ID" value="MFD1121866.1"/>
    <property type="molecule type" value="Genomic_DNA"/>
</dbReference>
<reference evidence="2" key="1">
    <citation type="journal article" date="2019" name="Int. J. Syst. Evol. Microbiol.">
        <title>The Global Catalogue of Microorganisms (GCM) 10K type strain sequencing project: providing services to taxonomists for standard genome sequencing and annotation.</title>
        <authorList>
            <consortium name="The Broad Institute Genomics Platform"/>
            <consortium name="The Broad Institute Genome Sequencing Center for Infectious Disease"/>
            <person name="Wu L."/>
            <person name="Ma J."/>
        </authorList>
    </citation>
    <scope>NUCLEOTIDE SEQUENCE [LARGE SCALE GENOMIC DNA]</scope>
    <source>
        <strain evidence="2">CCUG 58411</strain>
    </source>
</reference>
<dbReference type="RefSeq" id="WP_379031375.1">
    <property type="nucleotide sequence ID" value="NZ_JBHTLN010000001.1"/>
</dbReference>
<gene>
    <name evidence="1" type="ORF">ACFQ2T_05075</name>
</gene>
<dbReference type="InterPro" id="IPR018330">
    <property type="entry name" value="RecT_fam"/>
</dbReference>
<name>A0ABW3PD27_9PROT</name>
<sequence length="319" mass="35651">MSTNLATIKNEIYALKDTFQTRLTNQSLNFEVEAGFAVQQLEGNDYLLGIAMSNQQSVINAVTNVAAIGVSLNPARKQAYLVPRDNKVCLDISYIGLVDLATQSGSIVWAKSELVYEQDRFQMGEPGSMPDHKFNPFAKDRGEVIGAYVVVKTPTGEFLCDAMSIKDIHDIRDRSSAWKAWISKKKSCPWVTDEGEMSKKTVIKRASKMWPKNERLNMAIQHLNVELDEGIEFAHQSRSGGAEVANKAMEERKQMARTKLIERLEDIATKEGEQSLNDKIALLNKSQQDLIAPDIDRLLEMARKSDQDVIEAEKLAANG</sequence>
<proteinExistence type="predicted"/>
<protein>
    <submittedName>
        <fullName evidence="1">Recombinase RecT</fullName>
    </submittedName>
</protein>
<dbReference type="InterPro" id="IPR004590">
    <property type="entry name" value="ssDNA_annealing_RecT"/>
</dbReference>
<organism evidence="1 2">
    <name type="scientific">Methylophilus flavus</name>
    <dbReference type="NCBI Taxonomy" id="640084"/>
    <lineage>
        <taxon>Bacteria</taxon>
        <taxon>Pseudomonadati</taxon>
        <taxon>Pseudomonadota</taxon>
        <taxon>Betaproteobacteria</taxon>
        <taxon>Nitrosomonadales</taxon>
        <taxon>Methylophilaceae</taxon>
        <taxon>Methylophilus</taxon>
    </lineage>
</organism>
<accession>A0ABW3PD27</accession>
<keyword evidence="2" id="KW-1185">Reference proteome</keyword>